<dbReference type="PANTHER" id="PTHR43568">
    <property type="entry name" value="P PROTEIN"/>
    <property type="match status" value="1"/>
</dbReference>
<keyword evidence="3 6" id="KW-0812">Transmembrane</keyword>
<gene>
    <name evidence="8" type="ORF">ENU28_02700</name>
</gene>
<dbReference type="GO" id="GO:0055085">
    <property type="term" value="P:transmembrane transport"/>
    <property type="evidence" value="ECO:0007669"/>
    <property type="project" value="InterPro"/>
</dbReference>
<feature type="transmembrane region" description="Helical" evidence="6">
    <location>
        <begin position="332"/>
        <end position="362"/>
    </location>
</feature>
<evidence type="ECO:0000256" key="2">
    <source>
        <dbReference type="ARBA" id="ARBA00022448"/>
    </source>
</evidence>
<feature type="transmembrane region" description="Helical" evidence="6">
    <location>
        <begin position="374"/>
        <end position="394"/>
    </location>
</feature>
<feature type="transmembrane region" description="Helical" evidence="6">
    <location>
        <begin position="416"/>
        <end position="435"/>
    </location>
</feature>
<dbReference type="InterPro" id="IPR051475">
    <property type="entry name" value="Diverse_Ion_Transporter"/>
</dbReference>
<dbReference type="Gene3D" id="3.40.930.10">
    <property type="entry name" value="Mannitol-specific EII, Chain A"/>
    <property type="match status" value="1"/>
</dbReference>
<comment type="subcellular location">
    <subcellularLocation>
        <location evidence="1">Membrane</location>
        <topology evidence="1">Multi-pass membrane protein</topology>
    </subcellularLocation>
</comment>
<feature type="transmembrane region" description="Helical" evidence="6">
    <location>
        <begin position="250"/>
        <end position="270"/>
    </location>
</feature>
<dbReference type="InterPro" id="IPR004680">
    <property type="entry name" value="Cit_transptr-like_dom"/>
</dbReference>
<dbReference type="GO" id="GO:0016020">
    <property type="term" value="C:membrane"/>
    <property type="evidence" value="ECO:0007669"/>
    <property type="project" value="UniProtKB-SubCell"/>
</dbReference>
<dbReference type="SUPFAM" id="SSF55804">
    <property type="entry name" value="Phoshotransferase/anion transport protein"/>
    <property type="match status" value="1"/>
</dbReference>
<feature type="transmembrane region" description="Helical" evidence="6">
    <location>
        <begin position="227"/>
        <end position="244"/>
    </location>
</feature>
<dbReference type="CDD" id="cd00211">
    <property type="entry name" value="PTS_IIA_fru"/>
    <property type="match status" value="1"/>
</dbReference>
<evidence type="ECO:0000313" key="8">
    <source>
        <dbReference type="EMBL" id="HGQ55357.1"/>
    </source>
</evidence>
<name>A0A7V4FEI0_UNCW3</name>
<dbReference type="InterPro" id="IPR016152">
    <property type="entry name" value="PTrfase/Anion_transptr"/>
</dbReference>
<feature type="transmembrane region" description="Helical" evidence="6">
    <location>
        <begin position="524"/>
        <end position="548"/>
    </location>
</feature>
<keyword evidence="4 6" id="KW-1133">Transmembrane helix</keyword>
<feature type="transmembrane region" description="Helical" evidence="6">
    <location>
        <begin position="291"/>
        <end position="320"/>
    </location>
</feature>
<protein>
    <recommendedName>
        <fullName evidence="7">PTS EIIA type-2 domain-containing protein</fullName>
    </recommendedName>
</protein>
<feature type="transmembrane region" description="Helical" evidence="6">
    <location>
        <begin position="613"/>
        <end position="634"/>
    </location>
</feature>
<feature type="transmembrane region" description="Helical" evidence="6">
    <location>
        <begin position="568"/>
        <end position="592"/>
    </location>
</feature>
<organism evidence="8">
    <name type="scientific">candidate division WOR-3 bacterium</name>
    <dbReference type="NCBI Taxonomy" id="2052148"/>
    <lineage>
        <taxon>Bacteria</taxon>
        <taxon>Bacteria division WOR-3</taxon>
    </lineage>
</organism>
<evidence type="ECO:0000256" key="1">
    <source>
        <dbReference type="ARBA" id="ARBA00004141"/>
    </source>
</evidence>
<keyword evidence="2" id="KW-0813">Transport</keyword>
<dbReference type="InterPro" id="IPR002178">
    <property type="entry name" value="PTS_EIIA_type-2_dom"/>
</dbReference>
<evidence type="ECO:0000256" key="6">
    <source>
        <dbReference type="SAM" id="Phobius"/>
    </source>
</evidence>
<feature type="transmembrane region" description="Helical" evidence="6">
    <location>
        <begin position="482"/>
        <end position="503"/>
    </location>
</feature>
<accession>A0A7V4FEI0</accession>
<reference evidence="8" key="1">
    <citation type="journal article" date="2020" name="mSystems">
        <title>Genome- and Community-Level Interaction Insights into Carbon Utilization and Element Cycling Functions of Hydrothermarchaeota in Hydrothermal Sediment.</title>
        <authorList>
            <person name="Zhou Z."/>
            <person name="Liu Y."/>
            <person name="Xu W."/>
            <person name="Pan J."/>
            <person name="Luo Z.H."/>
            <person name="Li M."/>
        </authorList>
    </citation>
    <scope>NUCLEOTIDE SEQUENCE [LARGE SCALE GENOMIC DNA]</scope>
    <source>
        <strain evidence="8">SpSt-655</strain>
    </source>
</reference>
<evidence type="ECO:0000256" key="5">
    <source>
        <dbReference type="ARBA" id="ARBA00023136"/>
    </source>
</evidence>
<dbReference type="Pfam" id="PF03600">
    <property type="entry name" value="CitMHS"/>
    <property type="match status" value="1"/>
</dbReference>
<dbReference type="PROSITE" id="PS51094">
    <property type="entry name" value="PTS_EIIA_TYPE_2"/>
    <property type="match status" value="1"/>
</dbReference>
<dbReference type="EMBL" id="DTBX01000093">
    <property type="protein sequence ID" value="HGQ55357.1"/>
    <property type="molecule type" value="Genomic_DNA"/>
</dbReference>
<evidence type="ECO:0000256" key="3">
    <source>
        <dbReference type="ARBA" id="ARBA00022692"/>
    </source>
</evidence>
<dbReference type="PANTHER" id="PTHR43568:SF1">
    <property type="entry name" value="P PROTEIN"/>
    <property type="match status" value="1"/>
</dbReference>
<evidence type="ECO:0000259" key="7">
    <source>
        <dbReference type="PROSITE" id="PS51094"/>
    </source>
</evidence>
<evidence type="ECO:0000256" key="4">
    <source>
        <dbReference type="ARBA" id="ARBA00022989"/>
    </source>
</evidence>
<sequence>MEENSLEKIFNPEFIFLDLEFKTKEEIFSFVKEFLEKKKIIDKEEGERLVDLLKERENLGSTGVGLGIAIPHLSLKTIKETFTLIFRLKKPIDWQALDQKPVNLVIFLFSKEEERNFYLQTLSYVAHIFHNKKILSQILSAKTKEEFYEYLIYKRKLGFFKRYQKVFYYLFGMCLIFLVVKFLFTTLKLPFDSPFNSPFWIKKEIIALVLFFSMVLGTLFFFSHRVAFGAFALTLLLLTGVVDIETAIKFMSIPTILFIIAVMIMVKWFSEKGVFRYLVIKAIKYFGKSPFLLFGSLMFFSAILGGLIDEVSAILITFGIAIEIVRYTKGNIIPYLIGLVMATNIGSALTLIGNPIGIYLAFSAKFTFIDFLKNSTPISLLSLFFTIFIILFLYQKNIENKIELKKLEEEVDKKELRVALFVFLMFVILVINHSLIEHLLKVEERTMLLGAGLLIVGFIVFYEREYSRFFVERGPDWWTILYFMFLFANAACLEYTGVTHKLAYLLSEGAKRFPFFREDLKETFGALTMLLWGSGILSGFVDNLPIVAALVPVVKDLTLKGIPLANQLYWSLLIGGCFGGNLTMIGSTANLVAIGIYERSFRKSFRFSDWLKAGIIVTFLTLLFANFLFLIRIIK</sequence>
<proteinExistence type="predicted"/>
<feature type="transmembrane region" description="Helical" evidence="6">
    <location>
        <begin position="205"/>
        <end position="222"/>
    </location>
</feature>
<feature type="domain" description="PTS EIIA type-2" evidence="7">
    <location>
        <begin position="8"/>
        <end position="154"/>
    </location>
</feature>
<comment type="caution">
    <text evidence="8">The sequence shown here is derived from an EMBL/GenBank/DDBJ whole genome shotgun (WGS) entry which is preliminary data.</text>
</comment>
<feature type="transmembrane region" description="Helical" evidence="6">
    <location>
        <begin position="166"/>
        <end position="185"/>
    </location>
</feature>
<dbReference type="Pfam" id="PF00359">
    <property type="entry name" value="PTS_EIIA_2"/>
    <property type="match status" value="1"/>
</dbReference>
<keyword evidence="5 6" id="KW-0472">Membrane</keyword>
<dbReference type="AlphaFoldDB" id="A0A7V4FEI0"/>
<feature type="transmembrane region" description="Helical" evidence="6">
    <location>
        <begin position="447"/>
        <end position="462"/>
    </location>
</feature>